<evidence type="ECO:0000313" key="2">
    <source>
        <dbReference type="Proteomes" id="UP000266841"/>
    </source>
</evidence>
<keyword evidence="2" id="KW-1185">Reference proteome</keyword>
<evidence type="ECO:0000313" key="1">
    <source>
        <dbReference type="EMBL" id="EJK69005.1"/>
    </source>
</evidence>
<dbReference type="EMBL" id="AGNL01010597">
    <property type="protein sequence ID" value="EJK69005.1"/>
    <property type="molecule type" value="Genomic_DNA"/>
</dbReference>
<protein>
    <submittedName>
        <fullName evidence="1">Uncharacterized protein</fullName>
    </submittedName>
</protein>
<comment type="caution">
    <text evidence="1">The sequence shown here is derived from an EMBL/GenBank/DDBJ whole genome shotgun (WGS) entry which is preliminary data.</text>
</comment>
<dbReference type="AlphaFoldDB" id="K0SUB2"/>
<reference evidence="1 2" key="1">
    <citation type="journal article" date="2012" name="Genome Biol.">
        <title>Genome and low-iron response of an oceanic diatom adapted to chronic iron limitation.</title>
        <authorList>
            <person name="Lommer M."/>
            <person name="Specht M."/>
            <person name="Roy A.S."/>
            <person name="Kraemer L."/>
            <person name="Andreson R."/>
            <person name="Gutowska M.A."/>
            <person name="Wolf J."/>
            <person name="Bergner S.V."/>
            <person name="Schilhabel M.B."/>
            <person name="Klostermeier U.C."/>
            <person name="Beiko R.G."/>
            <person name="Rosenstiel P."/>
            <person name="Hippler M."/>
            <person name="Laroche J."/>
        </authorList>
    </citation>
    <scope>NUCLEOTIDE SEQUENCE [LARGE SCALE GENOMIC DNA]</scope>
    <source>
        <strain evidence="1 2">CCMP1005</strain>
    </source>
</reference>
<gene>
    <name evidence="1" type="ORF">THAOC_09781</name>
</gene>
<name>K0SUB2_THAOC</name>
<accession>K0SUB2</accession>
<proteinExistence type="predicted"/>
<sequence length="133" mass="14427">MVFLGRPSKTLRADGGDIDSTPVENRRRLIHRLLGVAVDQIFRLPGVAVCQIPSVGTQTQQVEVPVDQMVTNTTAIAEALSPINRNFDLRYAATLEKDYEEVGRVLPDLLLGGGAYASLSVYAKSSSALNIEE</sequence>
<dbReference type="Proteomes" id="UP000266841">
    <property type="component" value="Unassembled WGS sequence"/>
</dbReference>
<organism evidence="1 2">
    <name type="scientific">Thalassiosira oceanica</name>
    <name type="common">Marine diatom</name>
    <dbReference type="NCBI Taxonomy" id="159749"/>
    <lineage>
        <taxon>Eukaryota</taxon>
        <taxon>Sar</taxon>
        <taxon>Stramenopiles</taxon>
        <taxon>Ochrophyta</taxon>
        <taxon>Bacillariophyta</taxon>
        <taxon>Coscinodiscophyceae</taxon>
        <taxon>Thalassiosirophycidae</taxon>
        <taxon>Thalassiosirales</taxon>
        <taxon>Thalassiosiraceae</taxon>
        <taxon>Thalassiosira</taxon>
    </lineage>
</organism>